<comment type="subcellular location">
    <subcellularLocation>
        <location evidence="1">Membrane</location>
        <topology evidence="1">Multi-pass membrane protein</topology>
    </subcellularLocation>
</comment>
<dbReference type="OrthoDB" id="28257at2759"/>
<accession>E4XRY0</accession>
<evidence type="ECO:0000256" key="6">
    <source>
        <dbReference type="ARBA" id="ARBA00023136"/>
    </source>
</evidence>
<dbReference type="InParanoid" id="E4XRY0"/>
<dbReference type="InterPro" id="IPR007277">
    <property type="entry name" value="Svp26/Tex261"/>
</dbReference>
<keyword evidence="4 7" id="KW-0812">Transmembrane</keyword>
<dbReference type="Pfam" id="PF04148">
    <property type="entry name" value="Erv26"/>
    <property type="match status" value="1"/>
</dbReference>
<protein>
    <recommendedName>
        <fullName evidence="3">Protein TEX261</fullName>
    </recommendedName>
</protein>
<dbReference type="PANTHER" id="PTHR13144">
    <property type="entry name" value="TEX261 PROTEIN"/>
    <property type="match status" value="1"/>
</dbReference>
<comment type="similarity">
    <text evidence="2">Belongs to the SVP26 family.</text>
</comment>
<dbReference type="GO" id="GO:0005789">
    <property type="term" value="C:endoplasmic reticulum membrane"/>
    <property type="evidence" value="ECO:0007669"/>
    <property type="project" value="TreeGrafter"/>
</dbReference>
<dbReference type="GO" id="GO:0097020">
    <property type="term" value="F:COPII receptor activity"/>
    <property type="evidence" value="ECO:0007669"/>
    <property type="project" value="InterPro"/>
</dbReference>
<feature type="transmembrane region" description="Helical" evidence="7">
    <location>
        <begin position="127"/>
        <end position="146"/>
    </location>
</feature>
<evidence type="ECO:0000313" key="8">
    <source>
        <dbReference type="EMBL" id="CBY12528.1"/>
    </source>
</evidence>
<dbReference type="Proteomes" id="UP000001307">
    <property type="component" value="Unassembled WGS sequence"/>
</dbReference>
<evidence type="ECO:0000256" key="7">
    <source>
        <dbReference type="SAM" id="Phobius"/>
    </source>
</evidence>
<evidence type="ECO:0000256" key="5">
    <source>
        <dbReference type="ARBA" id="ARBA00022989"/>
    </source>
</evidence>
<proteinExistence type="inferred from homology"/>
<evidence type="ECO:0000256" key="2">
    <source>
        <dbReference type="ARBA" id="ARBA00008096"/>
    </source>
</evidence>
<dbReference type="FunCoup" id="E4XRY0">
    <property type="interactions" value="23"/>
</dbReference>
<keyword evidence="6 7" id="KW-0472">Membrane</keyword>
<evidence type="ECO:0000256" key="1">
    <source>
        <dbReference type="ARBA" id="ARBA00004141"/>
    </source>
</evidence>
<gene>
    <name evidence="8" type="ORF">GSOID_T00001925001</name>
</gene>
<feature type="transmembrane region" description="Helical" evidence="7">
    <location>
        <begin position="43"/>
        <end position="61"/>
    </location>
</feature>
<reference evidence="8" key="1">
    <citation type="journal article" date="2010" name="Science">
        <title>Plasticity of animal genome architecture unmasked by rapid evolution of a pelagic tunicate.</title>
        <authorList>
            <person name="Denoeud F."/>
            <person name="Henriet S."/>
            <person name="Mungpakdee S."/>
            <person name="Aury J.M."/>
            <person name="Da Silva C."/>
            <person name="Brinkmann H."/>
            <person name="Mikhaleva J."/>
            <person name="Olsen L.C."/>
            <person name="Jubin C."/>
            <person name="Canestro C."/>
            <person name="Bouquet J.M."/>
            <person name="Danks G."/>
            <person name="Poulain J."/>
            <person name="Campsteijn C."/>
            <person name="Adamski M."/>
            <person name="Cross I."/>
            <person name="Yadetie F."/>
            <person name="Muffato M."/>
            <person name="Louis A."/>
            <person name="Butcher S."/>
            <person name="Tsagkogeorga G."/>
            <person name="Konrad A."/>
            <person name="Singh S."/>
            <person name="Jensen M.F."/>
            <person name="Cong E.H."/>
            <person name="Eikeseth-Otteraa H."/>
            <person name="Noel B."/>
            <person name="Anthouard V."/>
            <person name="Porcel B.M."/>
            <person name="Kachouri-Lafond R."/>
            <person name="Nishino A."/>
            <person name="Ugolini M."/>
            <person name="Chourrout P."/>
            <person name="Nishida H."/>
            <person name="Aasland R."/>
            <person name="Huzurbazar S."/>
            <person name="Westhof E."/>
            <person name="Delsuc F."/>
            <person name="Lehrach H."/>
            <person name="Reinhardt R."/>
            <person name="Weissenbach J."/>
            <person name="Roy S.W."/>
            <person name="Artiguenave F."/>
            <person name="Postlethwait J.H."/>
            <person name="Manak J.R."/>
            <person name="Thompson E.M."/>
            <person name="Jaillon O."/>
            <person name="Du Pasquier L."/>
            <person name="Boudinot P."/>
            <person name="Liberles D.A."/>
            <person name="Volff J.N."/>
            <person name="Philippe H."/>
            <person name="Lenhard B."/>
            <person name="Roest Crollius H."/>
            <person name="Wincker P."/>
            <person name="Chourrout D."/>
        </authorList>
    </citation>
    <scope>NUCLEOTIDE SEQUENCE [LARGE SCALE GENOMIC DNA]</scope>
</reference>
<organism evidence="8">
    <name type="scientific">Oikopleura dioica</name>
    <name type="common">Tunicate</name>
    <dbReference type="NCBI Taxonomy" id="34765"/>
    <lineage>
        <taxon>Eukaryota</taxon>
        <taxon>Metazoa</taxon>
        <taxon>Chordata</taxon>
        <taxon>Tunicata</taxon>
        <taxon>Appendicularia</taxon>
        <taxon>Copelata</taxon>
        <taxon>Oikopleuridae</taxon>
        <taxon>Oikopleura</taxon>
    </lineage>
</organism>
<evidence type="ECO:0000256" key="4">
    <source>
        <dbReference type="ARBA" id="ARBA00022692"/>
    </source>
</evidence>
<dbReference type="GO" id="GO:0030134">
    <property type="term" value="C:COPII-coated ER to Golgi transport vesicle"/>
    <property type="evidence" value="ECO:0007669"/>
    <property type="project" value="TreeGrafter"/>
</dbReference>
<keyword evidence="9" id="KW-1185">Reference proteome</keyword>
<feature type="transmembrane region" description="Helical" evidence="7">
    <location>
        <begin position="6"/>
        <end position="31"/>
    </location>
</feature>
<feature type="transmembrane region" description="Helical" evidence="7">
    <location>
        <begin position="96"/>
        <end position="115"/>
    </location>
</feature>
<dbReference type="AlphaFoldDB" id="E4XRY0"/>
<name>E4XRY0_OIKDI</name>
<sequence length="197" mass="22422">MIFLYLITWISFILQCSLAILSLAAGLYYIAEIIEEYTQATERLLRYMIFISTGIYAGLLLIEGFPFLMILVGLFSNLVYFGLLRTFPLIELSSPNFILSLILVAANHYFAFSYFGDTYHPFNEVLAYFTLQVWFVPFTFFVSLSAGDNVLPSYSPYGGQEDAMSHYIAKGKKQRSGVLSILEFAREAVLPSRAKRF</sequence>
<keyword evidence="5 7" id="KW-1133">Transmembrane helix</keyword>
<dbReference type="GO" id="GO:0006888">
    <property type="term" value="P:endoplasmic reticulum to Golgi vesicle-mediated transport"/>
    <property type="evidence" value="ECO:0007669"/>
    <property type="project" value="InterPro"/>
</dbReference>
<dbReference type="GO" id="GO:0000139">
    <property type="term" value="C:Golgi membrane"/>
    <property type="evidence" value="ECO:0007669"/>
    <property type="project" value="TreeGrafter"/>
</dbReference>
<evidence type="ECO:0000313" key="9">
    <source>
        <dbReference type="Proteomes" id="UP000001307"/>
    </source>
</evidence>
<evidence type="ECO:0000256" key="3">
    <source>
        <dbReference type="ARBA" id="ARBA00017877"/>
    </source>
</evidence>
<dbReference type="EMBL" id="FN653127">
    <property type="protein sequence ID" value="CBY12528.1"/>
    <property type="molecule type" value="Genomic_DNA"/>
</dbReference>
<dbReference type="PANTHER" id="PTHR13144:SF0">
    <property type="entry name" value="PROTEIN TEX261"/>
    <property type="match status" value="1"/>
</dbReference>